<dbReference type="PROSITE" id="PS00061">
    <property type="entry name" value="ADH_SHORT"/>
    <property type="match status" value="1"/>
</dbReference>
<dbReference type="EC" id="1.-.-.-" evidence="4"/>
<comment type="similarity">
    <text evidence="1 3">Belongs to the short-chain dehydrogenases/reductases (SDR) family.</text>
</comment>
<dbReference type="InterPro" id="IPR020904">
    <property type="entry name" value="Sc_DH/Rdtase_CS"/>
</dbReference>
<evidence type="ECO:0000256" key="3">
    <source>
        <dbReference type="RuleBase" id="RU000363"/>
    </source>
</evidence>
<dbReference type="PANTHER" id="PTHR44196:SF1">
    <property type="entry name" value="DEHYDROGENASE_REDUCTASE SDR FAMILY MEMBER 7B"/>
    <property type="match status" value="1"/>
</dbReference>
<accession>A0ABV9LX42</accession>
<name>A0ABV9LX42_9ALTE</name>
<dbReference type="SUPFAM" id="SSF51735">
    <property type="entry name" value="NAD(P)-binding Rossmann-fold domains"/>
    <property type="match status" value="1"/>
</dbReference>
<dbReference type="Gene3D" id="3.40.50.720">
    <property type="entry name" value="NAD(P)-binding Rossmann-like Domain"/>
    <property type="match status" value="1"/>
</dbReference>
<evidence type="ECO:0000313" key="5">
    <source>
        <dbReference type="Proteomes" id="UP001595897"/>
    </source>
</evidence>
<evidence type="ECO:0000256" key="2">
    <source>
        <dbReference type="ARBA" id="ARBA00023002"/>
    </source>
</evidence>
<dbReference type="Pfam" id="PF00106">
    <property type="entry name" value="adh_short"/>
    <property type="match status" value="1"/>
</dbReference>
<dbReference type="InterPro" id="IPR002347">
    <property type="entry name" value="SDR_fam"/>
</dbReference>
<dbReference type="InterPro" id="IPR036291">
    <property type="entry name" value="NAD(P)-bd_dom_sf"/>
</dbReference>
<dbReference type="CDD" id="cd05233">
    <property type="entry name" value="SDR_c"/>
    <property type="match status" value="1"/>
</dbReference>
<dbReference type="PRINTS" id="PR00080">
    <property type="entry name" value="SDRFAMILY"/>
</dbReference>
<keyword evidence="2 4" id="KW-0560">Oxidoreductase</keyword>
<protein>
    <submittedName>
        <fullName evidence="4">SDR family NAD(P)-dependent oxidoreductase</fullName>
        <ecNumber evidence="4">1.-.-.-</ecNumber>
    </submittedName>
</protein>
<organism evidence="4 5">
    <name type="scientific">Glaciecola siphonariae</name>
    <dbReference type="NCBI Taxonomy" id="521012"/>
    <lineage>
        <taxon>Bacteria</taxon>
        <taxon>Pseudomonadati</taxon>
        <taxon>Pseudomonadota</taxon>
        <taxon>Gammaproteobacteria</taxon>
        <taxon>Alteromonadales</taxon>
        <taxon>Alteromonadaceae</taxon>
        <taxon>Glaciecola</taxon>
    </lineage>
</organism>
<dbReference type="PANTHER" id="PTHR44196">
    <property type="entry name" value="DEHYDROGENASE/REDUCTASE SDR FAMILY MEMBER 7B"/>
    <property type="match status" value="1"/>
</dbReference>
<reference evidence="5" key="1">
    <citation type="journal article" date="2019" name="Int. J. Syst. Evol. Microbiol.">
        <title>The Global Catalogue of Microorganisms (GCM) 10K type strain sequencing project: providing services to taxonomists for standard genome sequencing and annotation.</title>
        <authorList>
            <consortium name="The Broad Institute Genomics Platform"/>
            <consortium name="The Broad Institute Genome Sequencing Center for Infectious Disease"/>
            <person name="Wu L."/>
            <person name="Ma J."/>
        </authorList>
    </citation>
    <scope>NUCLEOTIDE SEQUENCE [LARGE SCALE GENOMIC DNA]</scope>
    <source>
        <strain evidence="5">KACC 12507</strain>
    </source>
</reference>
<evidence type="ECO:0000313" key="4">
    <source>
        <dbReference type="EMBL" id="MFC4700719.1"/>
    </source>
</evidence>
<dbReference type="GO" id="GO:0016491">
    <property type="term" value="F:oxidoreductase activity"/>
    <property type="evidence" value="ECO:0007669"/>
    <property type="project" value="UniProtKB-KW"/>
</dbReference>
<proteinExistence type="inferred from homology"/>
<sequence length="295" mass="32814">MGKISSLDTFFTGKTVVITGAGSGIGKGLAKTFAHFNCKLALCDIDEQALQTVVKELSVELPNYCEDNVFSSAFDVSDRAQWDDFLSNTAQQHQHIDVLINNAGIEGSCRPVWASDEQSLQRVMDVNFYGMVHGCKAVLPYLSQRPWAALLNVSSIFGLIAPPNTADYCASKFAIRGYTESLRAELSLIHPHIQVHLIHPGGINTNITRLEQSQKFKHRFLTTAPTDIAMYIAKCIMQNKARIVYGNKSGLAHFASRFFPLSWLNKISAREVKSLGLEEDYRDDHPGFTTRSNKK</sequence>
<dbReference type="PRINTS" id="PR00081">
    <property type="entry name" value="GDHRDH"/>
</dbReference>
<dbReference type="Proteomes" id="UP001595897">
    <property type="component" value="Unassembled WGS sequence"/>
</dbReference>
<evidence type="ECO:0000256" key="1">
    <source>
        <dbReference type="ARBA" id="ARBA00006484"/>
    </source>
</evidence>
<comment type="caution">
    <text evidence="4">The sequence shown here is derived from an EMBL/GenBank/DDBJ whole genome shotgun (WGS) entry which is preliminary data.</text>
</comment>
<keyword evidence="5" id="KW-1185">Reference proteome</keyword>
<gene>
    <name evidence="4" type="ORF">ACFO4O_11150</name>
</gene>
<dbReference type="EMBL" id="JBHSGU010000003">
    <property type="protein sequence ID" value="MFC4700719.1"/>
    <property type="molecule type" value="Genomic_DNA"/>
</dbReference>
<dbReference type="RefSeq" id="WP_382408518.1">
    <property type="nucleotide sequence ID" value="NZ_JBHSGU010000003.1"/>
</dbReference>